<dbReference type="Pfam" id="PF00270">
    <property type="entry name" value="DEAD"/>
    <property type="match status" value="1"/>
</dbReference>
<proteinExistence type="predicted"/>
<dbReference type="EMBL" id="LSRX01000240">
    <property type="protein sequence ID" value="OLQ03293.1"/>
    <property type="molecule type" value="Genomic_DNA"/>
</dbReference>
<evidence type="ECO:0000256" key="5">
    <source>
        <dbReference type="ARBA" id="ARBA00022840"/>
    </source>
</evidence>
<keyword evidence="5" id="KW-0067">ATP-binding</keyword>
<evidence type="ECO:0000256" key="3">
    <source>
        <dbReference type="ARBA" id="ARBA00022801"/>
    </source>
</evidence>
<dbReference type="Gene3D" id="3.30.1370.50">
    <property type="entry name" value="R3H-like domain"/>
    <property type="match status" value="1"/>
</dbReference>
<comment type="caution">
    <text evidence="10">The sequence shown here is derived from an EMBL/GenBank/DDBJ whole genome shotgun (WGS) entry which is preliminary data.</text>
</comment>
<dbReference type="EC" id="3.6.4.13" evidence="1"/>
<dbReference type="InterPro" id="IPR001374">
    <property type="entry name" value="R3H_dom"/>
</dbReference>
<evidence type="ECO:0000259" key="9">
    <source>
        <dbReference type="PROSITE" id="PS51194"/>
    </source>
</evidence>
<dbReference type="PROSITE" id="PS51194">
    <property type="entry name" value="HELICASE_CTER"/>
    <property type="match status" value="1"/>
</dbReference>
<dbReference type="PANTHER" id="PTHR47958">
    <property type="entry name" value="ATP-DEPENDENT RNA HELICASE DBP3"/>
    <property type="match status" value="1"/>
</dbReference>
<organism evidence="10 11">
    <name type="scientific">Symbiodinium microadriaticum</name>
    <name type="common">Dinoflagellate</name>
    <name type="synonym">Zooxanthella microadriatica</name>
    <dbReference type="NCBI Taxonomy" id="2951"/>
    <lineage>
        <taxon>Eukaryota</taxon>
        <taxon>Sar</taxon>
        <taxon>Alveolata</taxon>
        <taxon>Dinophyceae</taxon>
        <taxon>Suessiales</taxon>
        <taxon>Symbiodiniaceae</taxon>
        <taxon>Symbiodinium</taxon>
    </lineage>
</organism>
<dbReference type="CDD" id="cd00268">
    <property type="entry name" value="DEADc"/>
    <property type="match status" value="1"/>
</dbReference>
<evidence type="ECO:0000256" key="1">
    <source>
        <dbReference type="ARBA" id="ARBA00012552"/>
    </source>
</evidence>
<dbReference type="GO" id="GO:0003724">
    <property type="term" value="F:RNA helicase activity"/>
    <property type="evidence" value="ECO:0007669"/>
    <property type="project" value="UniProtKB-EC"/>
</dbReference>
<dbReference type="InterPro" id="IPR044742">
    <property type="entry name" value="DEAD/DEAH_RhlB"/>
</dbReference>
<dbReference type="AlphaFoldDB" id="A0A1Q9E793"/>
<keyword evidence="3" id="KW-0378">Hydrolase</keyword>
<keyword evidence="2" id="KW-0547">Nucleotide-binding</keyword>
<name>A0A1Q9E793_SYMMI</name>
<evidence type="ECO:0000259" key="7">
    <source>
        <dbReference type="PROSITE" id="PS51061"/>
    </source>
</evidence>
<evidence type="ECO:0000256" key="4">
    <source>
        <dbReference type="ARBA" id="ARBA00022806"/>
    </source>
</evidence>
<dbReference type="Gene3D" id="3.40.50.300">
    <property type="entry name" value="P-loop containing nucleotide triphosphate hydrolases"/>
    <property type="match status" value="2"/>
</dbReference>
<dbReference type="InterPro" id="IPR011545">
    <property type="entry name" value="DEAD/DEAH_box_helicase_dom"/>
</dbReference>
<dbReference type="InterPro" id="IPR027417">
    <property type="entry name" value="P-loop_NTPase"/>
</dbReference>
<reference evidence="10 11" key="1">
    <citation type="submission" date="2016-02" db="EMBL/GenBank/DDBJ databases">
        <title>Genome analysis of coral dinoflagellate symbionts highlights evolutionary adaptations to a symbiotic lifestyle.</title>
        <authorList>
            <person name="Aranda M."/>
            <person name="Li Y."/>
            <person name="Liew Y.J."/>
            <person name="Baumgarten S."/>
            <person name="Simakov O."/>
            <person name="Wilson M."/>
            <person name="Piel J."/>
            <person name="Ashoor H."/>
            <person name="Bougouffa S."/>
            <person name="Bajic V.B."/>
            <person name="Ryu T."/>
            <person name="Ravasi T."/>
            <person name="Bayer T."/>
            <person name="Micklem G."/>
            <person name="Kim H."/>
            <person name="Bhak J."/>
            <person name="Lajeunesse T.C."/>
            <person name="Voolstra C.R."/>
        </authorList>
    </citation>
    <scope>NUCLEOTIDE SEQUENCE [LARGE SCALE GENOMIC DNA]</scope>
    <source>
        <strain evidence="10 11">CCMP2467</strain>
    </source>
</reference>
<dbReference type="GO" id="GO:0003676">
    <property type="term" value="F:nucleic acid binding"/>
    <property type="evidence" value="ECO:0007669"/>
    <property type="project" value="UniProtKB-UniRule"/>
</dbReference>
<dbReference type="InterPro" id="IPR001650">
    <property type="entry name" value="Helicase_C-like"/>
</dbReference>
<feature type="domain" description="Helicase C-terminal" evidence="9">
    <location>
        <begin position="354"/>
        <end position="520"/>
    </location>
</feature>
<dbReference type="SUPFAM" id="SSF82708">
    <property type="entry name" value="R3H domain"/>
    <property type="match status" value="1"/>
</dbReference>
<evidence type="ECO:0000256" key="2">
    <source>
        <dbReference type="ARBA" id="ARBA00022741"/>
    </source>
</evidence>
<keyword evidence="11" id="KW-1185">Reference proteome</keyword>
<dbReference type="SMART" id="SM00487">
    <property type="entry name" value="DEXDc"/>
    <property type="match status" value="1"/>
</dbReference>
<feature type="domain" description="Helicase ATP-binding" evidence="8">
    <location>
        <begin position="137"/>
        <end position="323"/>
    </location>
</feature>
<gene>
    <name evidence="10" type="primary">DBP2</name>
    <name evidence="10" type="ORF">AK812_SmicGene13789</name>
</gene>
<protein>
    <recommendedName>
        <fullName evidence="1">RNA helicase</fullName>
        <ecNumber evidence="1">3.6.4.13</ecNumber>
    </recommendedName>
</protein>
<accession>A0A1Q9E793</accession>
<dbReference type="OrthoDB" id="408921at2759"/>
<dbReference type="InterPro" id="IPR036867">
    <property type="entry name" value="R3H_dom_sf"/>
</dbReference>
<sequence>MATGVSTEMQAEEIKALEMPAQRILPQRVLDGDWLSHELPKLHKDFYLNHPDPALRCEQFCWGNLEEAHPVLGRRTQNEAAEYRKSRGIVVTSVRGRPAPKPFQTFQETSFPSFVEELAMELFSSEALPFSVQAQAWPCALAGADVIAVAPTGSGKTLAFLLPALVHIMAQPVLTVGEGPIALFLEPTRELAVQTHDVAQQFCSRTKGEDLLRAGVIYGGQAVELQTPLEGTPDFGRWPEILVATPGRLWELMTKKCWISAKRISYVVLDEADHMLATGTWLIHIQELLRLLRKDRQLLLFSATLPVEAERAALDICGDELFKIQVNPKIPSISQEVKLFPGAYDGGHEAKMAELRRWIREDLKDEESLLILCHRSQIGYVASDSKLRDAVASVSPDGIRATAVLDHQNQQRHESQQSPYKDFVRKATRALISTFSLAGRGLDFHDTGSYSQLSLAVVLFDFPANMGEYANCIGRTSRPGQKEGRVYAFLPEGRFWIAGELIQLLEHCGQQVPRELQDLYSQDTAFMAEVKAAMQQLLAGELSPESLPQDQGTYDPASQVWTLPASIPSYRRKLIHTLADELSLPHVSYGANRDRKLCMAKDRKALPEKYFVEGEAVIVVGRNGHMDRGRVKDPRVRFRNITVCFDDTKFFGEYPLDVRADDAWPEGEEPSGRDRQDRHGYLGRRTYAAYQRYR</sequence>
<evidence type="ECO:0000259" key="8">
    <source>
        <dbReference type="PROSITE" id="PS51192"/>
    </source>
</evidence>
<keyword evidence="4 10" id="KW-0347">Helicase</keyword>
<dbReference type="SUPFAM" id="SSF52540">
    <property type="entry name" value="P-loop containing nucleoside triphosphate hydrolases"/>
    <property type="match status" value="2"/>
</dbReference>
<dbReference type="GO" id="GO:0016787">
    <property type="term" value="F:hydrolase activity"/>
    <property type="evidence" value="ECO:0007669"/>
    <property type="project" value="UniProtKB-KW"/>
</dbReference>
<evidence type="ECO:0000313" key="10">
    <source>
        <dbReference type="EMBL" id="OLQ03293.1"/>
    </source>
</evidence>
<dbReference type="GO" id="GO:0005524">
    <property type="term" value="F:ATP binding"/>
    <property type="evidence" value="ECO:0007669"/>
    <property type="project" value="UniProtKB-KW"/>
</dbReference>
<feature type="compositionally biased region" description="Basic and acidic residues" evidence="6">
    <location>
        <begin position="670"/>
        <end position="680"/>
    </location>
</feature>
<dbReference type="PROSITE" id="PS51061">
    <property type="entry name" value="R3H"/>
    <property type="match status" value="1"/>
</dbReference>
<dbReference type="PROSITE" id="PS51192">
    <property type="entry name" value="HELICASE_ATP_BIND_1"/>
    <property type="match status" value="1"/>
</dbReference>
<evidence type="ECO:0000313" key="11">
    <source>
        <dbReference type="Proteomes" id="UP000186817"/>
    </source>
</evidence>
<evidence type="ECO:0000256" key="6">
    <source>
        <dbReference type="SAM" id="MobiDB-lite"/>
    </source>
</evidence>
<feature type="domain" description="R3H" evidence="7">
    <location>
        <begin position="524"/>
        <end position="603"/>
    </location>
</feature>
<dbReference type="InterPro" id="IPR014001">
    <property type="entry name" value="Helicase_ATP-bd"/>
</dbReference>
<dbReference type="Proteomes" id="UP000186817">
    <property type="component" value="Unassembled WGS sequence"/>
</dbReference>
<feature type="region of interest" description="Disordered" evidence="6">
    <location>
        <begin position="662"/>
        <end position="685"/>
    </location>
</feature>